<proteinExistence type="predicted"/>
<name>A0A0F9UA06_9ZZZZ</name>
<dbReference type="EMBL" id="LAZR01000113">
    <property type="protein sequence ID" value="KKN90025.1"/>
    <property type="molecule type" value="Genomic_DNA"/>
</dbReference>
<reference evidence="1" key="1">
    <citation type="journal article" date="2015" name="Nature">
        <title>Complex archaea that bridge the gap between prokaryotes and eukaryotes.</title>
        <authorList>
            <person name="Spang A."/>
            <person name="Saw J.H."/>
            <person name="Jorgensen S.L."/>
            <person name="Zaremba-Niedzwiedzka K."/>
            <person name="Martijn J."/>
            <person name="Lind A.E."/>
            <person name="van Eijk R."/>
            <person name="Schleper C."/>
            <person name="Guy L."/>
            <person name="Ettema T.J."/>
        </authorList>
    </citation>
    <scope>NUCLEOTIDE SEQUENCE</scope>
</reference>
<organism evidence="1">
    <name type="scientific">marine sediment metagenome</name>
    <dbReference type="NCBI Taxonomy" id="412755"/>
    <lineage>
        <taxon>unclassified sequences</taxon>
        <taxon>metagenomes</taxon>
        <taxon>ecological metagenomes</taxon>
    </lineage>
</organism>
<accession>A0A0F9UA06</accession>
<sequence>MGKFDKDIQADYDEQRFWSLALLAQDLRDTLEHVAPRALVAALKRKRKAKASPKRTDGDGK</sequence>
<gene>
    <name evidence="1" type="ORF">LCGC14_0231370</name>
</gene>
<comment type="caution">
    <text evidence="1">The sequence shown here is derived from an EMBL/GenBank/DDBJ whole genome shotgun (WGS) entry which is preliminary data.</text>
</comment>
<evidence type="ECO:0000313" key="1">
    <source>
        <dbReference type="EMBL" id="KKN90025.1"/>
    </source>
</evidence>
<protein>
    <submittedName>
        <fullName evidence="1">Uncharacterized protein</fullName>
    </submittedName>
</protein>
<dbReference type="AlphaFoldDB" id="A0A0F9UA06"/>